<evidence type="ECO:0000313" key="7">
    <source>
        <dbReference type="Proteomes" id="UP000474159"/>
    </source>
</evidence>
<evidence type="ECO:0000256" key="3">
    <source>
        <dbReference type="ARBA" id="ARBA00022741"/>
    </source>
</evidence>
<dbReference type="Pfam" id="PF00005">
    <property type="entry name" value="ABC_tran"/>
    <property type="match status" value="1"/>
</dbReference>
<dbReference type="InterPro" id="IPR027417">
    <property type="entry name" value="P-loop_NTPase"/>
</dbReference>
<dbReference type="InterPro" id="IPR005670">
    <property type="entry name" value="PstB-like"/>
</dbReference>
<keyword evidence="7" id="KW-1185">Reference proteome</keyword>
<evidence type="ECO:0000259" key="5">
    <source>
        <dbReference type="PROSITE" id="PS50893"/>
    </source>
</evidence>
<dbReference type="SMART" id="SM00382">
    <property type="entry name" value="AAA"/>
    <property type="match status" value="1"/>
</dbReference>
<evidence type="ECO:0000313" key="6">
    <source>
        <dbReference type="EMBL" id="KAB1081000.1"/>
    </source>
</evidence>
<dbReference type="PANTHER" id="PTHR24220:SF684">
    <property type="entry name" value="FE(3+) IONS IMPORT ATP-BINDING PROTEIN FBPC"/>
    <property type="match status" value="1"/>
</dbReference>
<dbReference type="PANTHER" id="PTHR24220">
    <property type="entry name" value="IMPORT ATP-BINDING PROTEIN"/>
    <property type="match status" value="1"/>
</dbReference>
<feature type="domain" description="ABC transporter" evidence="5">
    <location>
        <begin position="11"/>
        <end position="232"/>
    </location>
</feature>
<keyword evidence="2" id="KW-0813">Transport</keyword>
<evidence type="ECO:0000256" key="4">
    <source>
        <dbReference type="ARBA" id="ARBA00022840"/>
    </source>
</evidence>
<dbReference type="GO" id="GO:0005524">
    <property type="term" value="F:ATP binding"/>
    <property type="evidence" value="ECO:0007669"/>
    <property type="project" value="UniProtKB-KW"/>
</dbReference>
<organism evidence="6 7">
    <name type="scientific">Methylobacterium soli</name>
    <dbReference type="NCBI Taxonomy" id="553447"/>
    <lineage>
        <taxon>Bacteria</taxon>
        <taxon>Pseudomonadati</taxon>
        <taxon>Pseudomonadota</taxon>
        <taxon>Alphaproteobacteria</taxon>
        <taxon>Hyphomicrobiales</taxon>
        <taxon>Methylobacteriaceae</taxon>
        <taxon>Methylobacterium</taxon>
    </lineage>
</organism>
<proteinExistence type="inferred from homology"/>
<dbReference type="Gene3D" id="3.40.50.300">
    <property type="entry name" value="P-loop containing nucleotide triphosphate hydrolases"/>
    <property type="match status" value="1"/>
</dbReference>
<accession>A0A6L3T2P1</accession>
<dbReference type="PROSITE" id="PS00211">
    <property type="entry name" value="ABC_TRANSPORTER_1"/>
    <property type="match status" value="1"/>
</dbReference>
<dbReference type="RefSeq" id="WP_150997742.1">
    <property type="nucleotide sequence ID" value="NZ_BPQY01000374.1"/>
</dbReference>
<dbReference type="Proteomes" id="UP000474159">
    <property type="component" value="Unassembled WGS sequence"/>
</dbReference>
<comment type="similarity">
    <text evidence="1">Belongs to the ABC transporter superfamily.</text>
</comment>
<dbReference type="GO" id="GO:0005315">
    <property type="term" value="F:phosphate transmembrane transporter activity"/>
    <property type="evidence" value="ECO:0007669"/>
    <property type="project" value="InterPro"/>
</dbReference>
<dbReference type="GO" id="GO:0035435">
    <property type="term" value="P:phosphate ion transmembrane transport"/>
    <property type="evidence" value="ECO:0007669"/>
    <property type="project" value="InterPro"/>
</dbReference>
<evidence type="ECO:0000256" key="1">
    <source>
        <dbReference type="ARBA" id="ARBA00005417"/>
    </source>
</evidence>
<name>A0A6L3T2P1_9HYPH</name>
<dbReference type="AlphaFoldDB" id="A0A6L3T2P1"/>
<dbReference type="GO" id="GO:0005886">
    <property type="term" value="C:plasma membrane"/>
    <property type="evidence" value="ECO:0007669"/>
    <property type="project" value="TreeGrafter"/>
</dbReference>
<keyword evidence="3" id="KW-0547">Nucleotide-binding</keyword>
<dbReference type="InterPro" id="IPR003593">
    <property type="entry name" value="AAA+_ATPase"/>
</dbReference>
<keyword evidence="2" id="KW-0592">Phosphate transport</keyword>
<dbReference type="OrthoDB" id="9802264at2"/>
<dbReference type="InterPro" id="IPR017871">
    <property type="entry name" value="ABC_transporter-like_CS"/>
</dbReference>
<evidence type="ECO:0000256" key="2">
    <source>
        <dbReference type="ARBA" id="ARBA00022592"/>
    </source>
</evidence>
<comment type="caution">
    <text evidence="6">The sequence shown here is derived from an EMBL/GenBank/DDBJ whole genome shotgun (WGS) entry which is preliminary data.</text>
</comment>
<sequence length="245" mass="25756">MSAAPSPSLPLRLDGLVYRAGPKTIIDGLDATITTPGITALIGPNGAGKSVTLRLIDGLLRPDAGTIRIGAGAPVRRAFVFQRPALLRASAARNVDLALAPLGLRRRERRALTERALARVGLLDRAADPATRLSGGEQQRLALARALVTEPQLLLLDEPSASLDPAATERIETLMAEIARGGTKVILVSHNLGQVARLADDVVVLAQGRAVEHGPTAQILFKPKSAQARAYLTGELPWTAYAAAS</sequence>
<dbReference type="InterPro" id="IPR015854">
    <property type="entry name" value="ABC_transpr_LolD-like"/>
</dbReference>
<dbReference type="InterPro" id="IPR003439">
    <property type="entry name" value="ABC_transporter-like_ATP-bd"/>
</dbReference>
<reference evidence="6 7" key="1">
    <citation type="submission" date="2019-09" db="EMBL/GenBank/DDBJ databases">
        <title>YIM 48816 draft genome.</title>
        <authorList>
            <person name="Jiang L."/>
        </authorList>
    </citation>
    <scope>NUCLEOTIDE SEQUENCE [LARGE SCALE GENOMIC DNA]</scope>
    <source>
        <strain evidence="6 7">YIM 48816</strain>
    </source>
</reference>
<gene>
    <name evidence="6" type="ORF">F6X53_04855</name>
</gene>
<keyword evidence="4 6" id="KW-0067">ATP-binding</keyword>
<dbReference type="EMBL" id="VZZK01000003">
    <property type="protein sequence ID" value="KAB1081000.1"/>
    <property type="molecule type" value="Genomic_DNA"/>
</dbReference>
<protein>
    <submittedName>
        <fullName evidence="6">Phosphate ABC transporter ATP-binding protein</fullName>
    </submittedName>
</protein>
<dbReference type="PROSITE" id="PS50893">
    <property type="entry name" value="ABC_TRANSPORTER_2"/>
    <property type="match status" value="1"/>
</dbReference>
<dbReference type="GO" id="GO:0016887">
    <property type="term" value="F:ATP hydrolysis activity"/>
    <property type="evidence" value="ECO:0007669"/>
    <property type="project" value="InterPro"/>
</dbReference>
<dbReference type="CDD" id="cd03260">
    <property type="entry name" value="ABC_PstB_phosphate_transporter"/>
    <property type="match status" value="1"/>
</dbReference>
<dbReference type="SUPFAM" id="SSF52540">
    <property type="entry name" value="P-loop containing nucleoside triphosphate hydrolases"/>
    <property type="match status" value="1"/>
</dbReference>